<evidence type="ECO:0000256" key="7">
    <source>
        <dbReference type="ARBA" id="ARBA00023274"/>
    </source>
</evidence>
<gene>
    <name evidence="10" type="ORF">B0I35DRAFT_410379</name>
</gene>
<dbReference type="EMBL" id="JAGPNK010000009">
    <property type="protein sequence ID" value="KAH7313377.1"/>
    <property type="molecule type" value="Genomic_DNA"/>
</dbReference>
<evidence type="ECO:0000313" key="11">
    <source>
        <dbReference type="Proteomes" id="UP000813444"/>
    </source>
</evidence>
<proteinExistence type="inferred from homology"/>
<sequence length="261" mass="29706">MAAPGFRVGQLPGLARAISRNGQAHSITQYRHKSSSASSDQGANIWVFTHRTTQQTIYTLREKLDGFHDLKQLPFNGKKSKPSKIRKDYWYPMARIDFPKDKAVVGRSVFQKLRELKHLHEVSWPETLKFKTPDQFTDDDKKKIKEWKEQGKDYRPIRSKKELGKALNAQKPNTIADMAAILKGDGAGNLMRLGQSKKQGEAEEAQEIPEVVVNWANDYDKEYAMEWSPNVKHGRLENPRDQLLKPRPQAGEPAEASKDAA</sequence>
<evidence type="ECO:0000256" key="3">
    <source>
        <dbReference type="ARBA" id="ARBA00022980"/>
    </source>
</evidence>
<evidence type="ECO:0000256" key="1">
    <source>
        <dbReference type="ARBA" id="ARBA00004173"/>
    </source>
</evidence>
<dbReference type="GO" id="GO:0003697">
    <property type="term" value="F:single-stranded DNA binding"/>
    <property type="evidence" value="ECO:0007669"/>
    <property type="project" value="InterPro"/>
</dbReference>
<keyword evidence="3" id="KW-0689">Ribosomal protein</keyword>
<reference evidence="10" key="1">
    <citation type="journal article" date="2021" name="Nat. Commun.">
        <title>Genetic determinants of endophytism in the Arabidopsis root mycobiome.</title>
        <authorList>
            <person name="Mesny F."/>
            <person name="Miyauchi S."/>
            <person name="Thiergart T."/>
            <person name="Pickel B."/>
            <person name="Atanasova L."/>
            <person name="Karlsson M."/>
            <person name="Huettel B."/>
            <person name="Barry K.W."/>
            <person name="Haridas S."/>
            <person name="Chen C."/>
            <person name="Bauer D."/>
            <person name="Andreopoulos W."/>
            <person name="Pangilinan J."/>
            <person name="LaButti K."/>
            <person name="Riley R."/>
            <person name="Lipzen A."/>
            <person name="Clum A."/>
            <person name="Drula E."/>
            <person name="Henrissat B."/>
            <person name="Kohler A."/>
            <person name="Grigoriev I.V."/>
            <person name="Martin F.M."/>
            <person name="Hacquard S."/>
        </authorList>
    </citation>
    <scope>NUCLEOTIDE SEQUENCE</scope>
    <source>
        <strain evidence="10">MPI-CAGE-CH-0235</strain>
    </source>
</reference>
<dbReference type="GO" id="GO:0000150">
    <property type="term" value="F:DNA strand exchange activity"/>
    <property type="evidence" value="ECO:0007669"/>
    <property type="project" value="InterPro"/>
</dbReference>
<dbReference type="InterPro" id="IPR024629">
    <property type="entry name" value="Ribosomal_mL67"/>
</dbReference>
<comment type="similarity">
    <text evidence="2">Belongs to the mitochondrion-specific ribosomal protein mL67 family.</text>
</comment>
<keyword evidence="5" id="KW-0496">Mitochondrion</keyword>
<organism evidence="10 11">
    <name type="scientific">Stachybotrys elegans</name>
    <dbReference type="NCBI Taxonomy" id="80388"/>
    <lineage>
        <taxon>Eukaryota</taxon>
        <taxon>Fungi</taxon>
        <taxon>Dikarya</taxon>
        <taxon>Ascomycota</taxon>
        <taxon>Pezizomycotina</taxon>
        <taxon>Sordariomycetes</taxon>
        <taxon>Hypocreomycetidae</taxon>
        <taxon>Hypocreales</taxon>
        <taxon>Stachybotryaceae</taxon>
        <taxon>Stachybotrys</taxon>
    </lineage>
</organism>
<comment type="caution">
    <text evidence="10">The sequence shown here is derived from an EMBL/GenBank/DDBJ whole genome shotgun (WGS) entry which is preliminary data.</text>
</comment>
<feature type="compositionally biased region" description="Basic and acidic residues" evidence="9">
    <location>
        <begin position="234"/>
        <end position="244"/>
    </location>
</feature>
<dbReference type="GO" id="GO:0003735">
    <property type="term" value="F:structural constituent of ribosome"/>
    <property type="evidence" value="ECO:0007669"/>
    <property type="project" value="TreeGrafter"/>
</dbReference>
<keyword evidence="11" id="KW-1185">Reference proteome</keyword>
<keyword evidence="6" id="KW-0804">Transcription</keyword>
<evidence type="ECO:0000256" key="8">
    <source>
        <dbReference type="ARBA" id="ARBA00035185"/>
    </source>
</evidence>
<protein>
    <recommendedName>
        <fullName evidence="8">Large ribosomal subunit protein mL67</fullName>
    </recommendedName>
</protein>
<evidence type="ECO:0000313" key="10">
    <source>
        <dbReference type="EMBL" id="KAH7313377.1"/>
    </source>
</evidence>
<keyword evidence="4" id="KW-0805">Transcription regulation</keyword>
<dbReference type="GO" id="GO:1990904">
    <property type="term" value="C:ribonucleoprotein complex"/>
    <property type="evidence" value="ECO:0007669"/>
    <property type="project" value="UniProtKB-KW"/>
</dbReference>
<dbReference type="Pfam" id="PF12829">
    <property type="entry name" value="Mhr1"/>
    <property type="match status" value="1"/>
</dbReference>
<accession>A0A8K0SSW8</accession>
<dbReference type="GO" id="GO:0005840">
    <property type="term" value="C:ribosome"/>
    <property type="evidence" value="ECO:0007669"/>
    <property type="project" value="UniProtKB-KW"/>
</dbReference>
<dbReference type="AlphaFoldDB" id="A0A8K0SSW8"/>
<evidence type="ECO:0000256" key="5">
    <source>
        <dbReference type="ARBA" id="ARBA00023128"/>
    </source>
</evidence>
<evidence type="ECO:0000256" key="6">
    <source>
        <dbReference type="ARBA" id="ARBA00023163"/>
    </source>
</evidence>
<keyword evidence="7" id="KW-0687">Ribonucleoprotein</keyword>
<dbReference type="GO" id="GO:0005739">
    <property type="term" value="C:mitochondrion"/>
    <property type="evidence" value="ECO:0007669"/>
    <property type="project" value="UniProtKB-SubCell"/>
</dbReference>
<feature type="region of interest" description="Disordered" evidence="9">
    <location>
        <begin position="228"/>
        <end position="261"/>
    </location>
</feature>
<name>A0A8K0SSW8_9HYPO</name>
<dbReference type="OrthoDB" id="5333655at2759"/>
<dbReference type="PANTHER" id="PTHR28184">
    <property type="entry name" value="MITOCHONDRIAL HOMOLOGOUS RECOMBINATION PROTEIN 1"/>
    <property type="match status" value="1"/>
</dbReference>
<dbReference type="PANTHER" id="PTHR28184:SF1">
    <property type="entry name" value="LARGE RIBOSOMAL SUBUNIT PROTEIN ML67"/>
    <property type="match status" value="1"/>
</dbReference>
<comment type="subcellular location">
    <subcellularLocation>
        <location evidence="1">Mitochondrion</location>
    </subcellularLocation>
</comment>
<evidence type="ECO:0000256" key="4">
    <source>
        <dbReference type="ARBA" id="ARBA00023015"/>
    </source>
</evidence>
<evidence type="ECO:0000256" key="9">
    <source>
        <dbReference type="SAM" id="MobiDB-lite"/>
    </source>
</evidence>
<dbReference type="Proteomes" id="UP000813444">
    <property type="component" value="Unassembled WGS sequence"/>
</dbReference>
<evidence type="ECO:0000256" key="2">
    <source>
        <dbReference type="ARBA" id="ARBA00010741"/>
    </source>
</evidence>